<keyword evidence="3" id="KW-0238">DNA-binding</keyword>
<feature type="compositionally biased region" description="Basic residues" evidence="1">
    <location>
        <begin position="85"/>
        <end position="98"/>
    </location>
</feature>
<keyword evidence="4" id="KW-1185">Reference proteome</keyword>
<dbReference type="CDD" id="cd00093">
    <property type="entry name" value="HTH_XRE"/>
    <property type="match status" value="1"/>
</dbReference>
<evidence type="ECO:0000256" key="1">
    <source>
        <dbReference type="SAM" id="MobiDB-lite"/>
    </source>
</evidence>
<dbReference type="InterPro" id="IPR010982">
    <property type="entry name" value="Lambda_DNA-bd_dom_sf"/>
</dbReference>
<dbReference type="Proteomes" id="UP000007347">
    <property type="component" value="Chromosome"/>
</dbReference>
<dbReference type="SMART" id="SM00530">
    <property type="entry name" value="HTH_XRE"/>
    <property type="match status" value="1"/>
</dbReference>
<dbReference type="STRING" id="651182.TOL2_C09090"/>
<dbReference type="Gene3D" id="1.10.260.40">
    <property type="entry name" value="lambda repressor-like DNA-binding domains"/>
    <property type="match status" value="1"/>
</dbReference>
<feature type="region of interest" description="Disordered" evidence="1">
    <location>
        <begin position="79"/>
        <end position="98"/>
    </location>
</feature>
<dbReference type="RefSeq" id="WP_014956427.1">
    <property type="nucleotide sequence ID" value="NC_018645.1"/>
</dbReference>
<dbReference type="KEGG" id="dto:TOL2_C09090"/>
<feature type="domain" description="HTH cro/C1-type" evidence="2">
    <location>
        <begin position="12"/>
        <end position="65"/>
    </location>
</feature>
<dbReference type="GO" id="GO:0003677">
    <property type="term" value="F:DNA binding"/>
    <property type="evidence" value="ECO:0007669"/>
    <property type="project" value="UniProtKB-KW"/>
</dbReference>
<dbReference type="Pfam" id="PF01381">
    <property type="entry name" value="HTH_3"/>
    <property type="match status" value="1"/>
</dbReference>
<name>K0NJN9_DESTT</name>
<evidence type="ECO:0000313" key="3">
    <source>
        <dbReference type="EMBL" id="CCK79077.1"/>
    </source>
</evidence>
<protein>
    <submittedName>
        <fullName evidence="3">Uncharacterized DNA-binding protein</fullName>
    </submittedName>
</protein>
<dbReference type="InterPro" id="IPR001387">
    <property type="entry name" value="Cro/C1-type_HTH"/>
</dbReference>
<dbReference type="SUPFAM" id="SSF47413">
    <property type="entry name" value="lambda repressor-like DNA-binding domains"/>
    <property type="match status" value="1"/>
</dbReference>
<evidence type="ECO:0000313" key="4">
    <source>
        <dbReference type="Proteomes" id="UP000007347"/>
    </source>
</evidence>
<proteinExistence type="predicted"/>
<sequence length="98" mass="11579">MDDKIKQLGQRLKKARLERNDPQREFAFRIGVSIPTLYKMEQGDPSISIGKWEKALAVLDRLDDLDYLLAPRKSLFEEVRNQKRDKPRQRAGKKRIKK</sequence>
<accession>K0NJN9</accession>
<dbReference type="EMBL" id="FO203503">
    <property type="protein sequence ID" value="CCK79077.1"/>
    <property type="molecule type" value="Genomic_DNA"/>
</dbReference>
<dbReference type="AlphaFoldDB" id="K0NJN9"/>
<dbReference type="HOGENOM" id="CLU_153788_1_0_7"/>
<gene>
    <name evidence="3" type="ordered locus">TOL2_C09090</name>
</gene>
<dbReference type="PROSITE" id="PS50943">
    <property type="entry name" value="HTH_CROC1"/>
    <property type="match status" value="1"/>
</dbReference>
<reference evidence="3 4" key="1">
    <citation type="journal article" date="2013" name="Environ. Microbiol.">
        <title>Complete genome, catabolic sub-proteomes and key-metabolites of Desulfobacula toluolica Tol2, a marine, aromatic compound-degrading, sulfate-reducing bacterium.</title>
        <authorList>
            <person name="Wohlbrand L."/>
            <person name="Jacob J.H."/>
            <person name="Kube M."/>
            <person name="Mussmann M."/>
            <person name="Jarling R."/>
            <person name="Beck A."/>
            <person name="Amann R."/>
            <person name="Wilkes H."/>
            <person name="Reinhardt R."/>
            <person name="Rabus R."/>
        </authorList>
    </citation>
    <scope>NUCLEOTIDE SEQUENCE [LARGE SCALE GENOMIC DNA]</scope>
    <source>
        <strain evidence="4">DSM 7467 / Tol2</strain>
    </source>
</reference>
<evidence type="ECO:0000259" key="2">
    <source>
        <dbReference type="PROSITE" id="PS50943"/>
    </source>
</evidence>
<organism evidence="3 4">
    <name type="scientific">Desulfobacula toluolica (strain DSM 7467 / Tol2)</name>
    <dbReference type="NCBI Taxonomy" id="651182"/>
    <lineage>
        <taxon>Bacteria</taxon>
        <taxon>Pseudomonadati</taxon>
        <taxon>Thermodesulfobacteriota</taxon>
        <taxon>Desulfobacteria</taxon>
        <taxon>Desulfobacterales</taxon>
        <taxon>Desulfobacteraceae</taxon>
        <taxon>Desulfobacula</taxon>
    </lineage>
</organism>